<dbReference type="InterPro" id="IPR011852">
    <property type="entry name" value="TRAP_TAXI"/>
</dbReference>
<keyword evidence="1" id="KW-1133">Transmembrane helix</keyword>
<dbReference type="Gene3D" id="3.40.190.10">
    <property type="entry name" value="Periplasmic binding protein-like II"/>
    <property type="match status" value="2"/>
</dbReference>
<dbReference type="EMBL" id="WJBU01000008">
    <property type="protein sequence ID" value="MRD47444.1"/>
    <property type="molecule type" value="Genomic_DNA"/>
</dbReference>
<dbReference type="AlphaFoldDB" id="A0A844ATL0"/>
<name>A0A844ATL0_9BURK</name>
<feature type="transmembrane region" description="Helical" evidence="1">
    <location>
        <begin position="20"/>
        <end position="41"/>
    </location>
</feature>
<dbReference type="PANTHER" id="PTHR42941:SF1">
    <property type="entry name" value="SLL1037 PROTEIN"/>
    <property type="match status" value="1"/>
</dbReference>
<proteinExistence type="predicted"/>
<dbReference type="PANTHER" id="PTHR42941">
    <property type="entry name" value="SLL1037 PROTEIN"/>
    <property type="match status" value="1"/>
</dbReference>
<evidence type="ECO:0000313" key="3">
    <source>
        <dbReference type="Proteomes" id="UP000487350"/>
    </source>
</evidence>
<accession>A0A844ATL0</accession>
<keyword evidence="3" id="KW-1185">Reference proteome</keyword>
<evidence type="ECO:0000313" key="2">
    <source>
        <dbReference type="EMBL" id="MRD47444.1"/>
    </source>
</evidence>
<keyword evidence="1" id="KW-0812">Transmembrane</keyword>
<dbReference type="Proteomes" id="UP000487350">
    <property type="component" value="Unassembled WGS sequence"/>
</dbReference>
<feature type="transmembrane region" description="Helical" evidence="1">
    <location>
        <begin position="349"/>
        <end position="371"/>
    </location>
</feature>
<dbReference type="OrthoDB" id="237270at2"/>
<dbReference type="SUPFAM" id="SSF53850">
    <property type="entry name" value="Periplasmic binding protein-like II"/>
    <property type="match status" value="1"/>
</dbReference>
<dbReference type="Pfam" id="PF16868">
    <property type="entry name" value="NMT1_3"/>
    <property type="match status" value="1"/>
</dbReference>
<keyword evidence="1" id="KW-0472">Membrane</keyword>
<gene>
    <name evidence="2" type="ORF">GHT07_09155</name>
</gene>
<comment type="caution">
    <text evidence="2">The sequence shown here is derived from an EMBL/GenBank/DDBJ whole genome shotgun (WGS) entry which is preliminary data.</text>
</comment>
<protein>
    <submittedName>
        <fullName evidence="2">C4-dicarboxylate ABC transporter substrate-binding protein</fullName>
    </submittedName>
</protein>
<sequence>MKPRLPLAIRDALLSLRELVISAGPFALLAVGLLVLAYMWMKPTPPKHVTLATGPAQSAYDAFGQRYRKALAANGIDVVLVPSQGSSDNLRLLREGKVDLGFVQGGSNDRDTAEESGIESLGSLFVEPVWLFYREASARKVVPNATLSSLTQLQGLRLNVGPMGSGVPQLMAKLFDANNINMSRIIFSQLEQTPATVAFLNGEVDAIVFASAPESLMVQMLLQTPGIKLMDFAQSEAYSRRFPFLTPVVLPRGVVNLARDLPSADLRLVATTTALLTREQTHPALLQLVSQAARDMHGGAGWFNRASAFPTIDHGEYPMSREAERAIQGGQPFLQRYLSFWVANLIERMWLALGIIIAILLPLSRIVPPLYQFRIRSRVFRWYGQLRLIEERMAEPGGDRAALTKDLSKELDSLEANVSRVSVPLSYADELYALRNNIAQVRSRLQA</sequence>
<evidence type="ECO:0000256" key="1">
    <source>
        <dbReference type="SAM" id="Phobius"/>
    </source>
</evidence>
<reference evidence="2 3" key="1">
    <citation type="submission" date="2019-11" db="EMBL/GenBank/DDBJ databases">
        <title>Caenimonas koreensis gen. nov., sp. nov., isolated from activated sludge.</title>
        <authorList>
            <person name="Seung H.R."/>
        </authorList>
    </citation>
    <scope>NUCLEOTIDE SEQUENCE [LARGE SCALE GENOMIC DNA]</scope>
    <source>
        <strain evidence="2 3">EMB320</strain>
    </source>
</reference>
<dbReference type="RefSeq" id="WP_153584771.1">
    <property type="nucleotide sequence ID" value="NZ_WJBU01000008.1"/>
</dbReference>
<organism evidence="2 3">
    <name type="scientific">Caenimonas koreensis DSM 17982</name>
    <dbReference type="NCBI Taxonomy" id="1121255"/>
    <lineage>
        <taxon>Bacteria</taxon>
        <taxon>Pseudomonadati</taxon>
        <taxon>Pseudomonadota</taxon>
        <taxon>Betaproteobacteria</taxon>
        <taxon>Burkholderiales</taxon>
        <taxon>Comamonadaceae</taxon>
        <taxon>Caenimonas</taxon>
    </lineage>
</organism>